<dbReference type="AlphaFoldDB" id="A0ABD5RV55"/>
<evidence type="ECO:0000313" key="5">
    <source>
        <dbReference type="Proteomes" id="UP001596328"/>
    </source>
</evidence>
<dbReference type="Gene3D" id="3.40.47.10">
    <property type="match status" value="1"/>
</dbReference>
<dbReference type="SUPFAM" id="SSF53901">
    <property type="entry name" value="Thiolase-like"/>
    <property type="match status" value="2"/>
</dbReference>
<evidence type="ECO:0000313" key="4">
    <source>
        <dbReference type="EMBL" id="MFC6723309.1"/>
    </source>
</evidence>
<feature type="non-terminal residue" evidence="4">
    <location>
        <position position="239"/>
    </location>
</feature>
<accession>A0ABD5RV55</accession>
<evidence type="ECO:0000259" key="3">
    <source>
        <dbReference type="Pfam" id="PF22691"/>
    </source>
</evidence>
<dbReference type="InterPro" id="IPR020616">
    <property type="entry name" value="Thiolase_N"/>
</dbReference>
<dbReference type="CDD" id="cd00829">
    <property type="entry name" value="SCP-x_thiolase"/>
    <property type="match status" value="1"/>
</dbReference>
<gene>
    <name evidence="4" type="ORF">ACFQE1_02640</name>
</gene>
<dbReference type="Proteomes" id="UP001596328">
    <property type="component" value="Unassembled WGS sequence"/>
</dbReference>
<dbReference type="EMBL" id="JBHSWU010000010">
    <property type="protein sequence ID" value="MFC6723309.1"/>
    <property type="molecule type" value="Genomic_DNA"/>
</dbReference>
<dbReference type="GO" id="GO:0016746">
    <property type="term" value="F:acyltransferase activity"/>
    <property type="evidence" value="ECO:0007669"/>
    <property type="project" value="UniProtKB-KW"/>
</dbReference>
<keyword evidence="4" id="KW-0808">Transferase</keyword>
<dbReference type="PANTHER" id="PTHR42870:SF1">
    <property type="entry name" value="NON-SPECIFIC LIPID-TRANSFER PROTEIN-LIKE 2"/>
    <property type="match status" value="1"/>
</dbReference>
<keyword evidence="4" id="KW-0012">Acyltransferase</keyword>
<organism evidence="4 5">
    <name type="scientific">Halobium palmae</name>
    <dbReference type="NCBI Taxonomy" id="1776492"/>
    <lineage>
        <taxon>Archaea</taxon>
        <taxon>Methanobacteriati</taxon>
        <taxon>Methanobacteriota</taxon>
        <taxon>Stenosarchaea group</taxon>
        <taxon>Halobacteria</taxon>
        <taxon>Halobacteriales</taxon>
        <taxon>Haloferacaceae</taxon>
        <taxon>Halobium</taxon>
    </lineage>
</organism>
<dbReference type="Pfam" id="PF00108">
    <property type="entry name" value="Thiolase_N"/>
    <property type="match status" value="1"/>
</dbReference>
<feature type="domain" description="Thiolase N-terminal" evidence="2">
    <location>
        <begin position="3"/>
        <end position="135"/>
    </location>
</feature>
<evidence type="ECO:0000259" key="2">
    <source>
        <dbReference type="Pfam" id="PF00108"/>
    </source>
</evidence>
<comment type="caution">
    <text evidence="4">The sequence shown here is derived from an EMBL/GenBank/DDBJ whole genome shotgun (WGS) entry which is preliminary data.</text>
</comment>
<reference evidence="4 5" key="1">
    <citation type="journal article" date="2019" name="Int. J. Syst. Evol. Microbiol.">
        <title>The Global Catalogue of Microorganisms (GCM) 10K type strain sequencing project: providing services to taxonomists for standard genome sequencing and annotation.</title>
        <authorList>
            <consortium name="The Broad Institute Genomics Platform"/>
            <consortium name="The Broad Institute Genome Sequencing Center for Infectious Disease"/>
            <person name="Wu L."/>
            <person name="Ma J."/>
        </authorList>
    </citation>
    <scope>NUCLEOTIDE SEQUENCE [LARGE SCALE GENOMIC DNA]</scope>
    <source>
        <strain evidence="4 5">NBRC 111368</strain>
    </source>
</reference>
<dbReference type="InterPro" id="IPR016039">
    <property type="entry name" value="Thiolase-like"/>
</dbReference>
<evidence type="ECO:0000256" key="1">
    <source>
        <dbReference type="ARBA" id="ARBA00023229"/>
    </source>
</evidence>
<dbReference type="PANTHER" id="PTHR42870">
    <property type="entry name" value="ACETYL-COA C-ACETYLTRANSFERASE"/>
    <property type="match status" value="1"/>
</dbReference>
<name>A0ABD5RV55_9EURY</name>
<keyword evidence="1" id="KW-0414">Isoprene biosynthesis</keyword>
<dbReference type="GO" id="GO:0008299">
    <property type="term" value="P:isoprenoid biosynthetic process"/>
    <property type="evidence" value="ECO:0007669"/>
    <property type="project" value="UniProtKB-KW"/>
</dbReference>
<proteinExistence type="predicted"/>
<keyword evidence="5" id="KW-1185">Reference proteome</keyword>
<feature type="domain" description="Thiolase C-terminal" evidence="3">
    <location>
        <begin position="158"/>
        <end position="238"/>
    </location>
</feature>
<dbReference type="Pfam" id="PF22691">
    <property type="entry name" value="Thiolase_C_1"/>
    <property type="match status" value="1"/>
</dbReference>
<protein>
    <submittedName>
        <fullName evidence="4">Thiolase family protein</fullName>
        <ecNumber evidence="4">2.3.1.-</ecNumber>
    </submittedName>
</protein>
<sequence>MRHAVKDVRNGEHEAVLACGVEKMNLPKEQFPEVQSNMTNVVDREFDGVNGINGPSYFSLIAQRHMHEYGTTREELSAVSAKNKTHAASNPYAQFQDEVDADDVTDSYPIAPPLHLLDCSGITDGGAALLLVSEEKARELTDTAAYVTGSGQSCMASNSINNLPSLSRWPQAEVASREAYEDAGIEDPLREIDVAEIHDCFSISEIVEYEELGFAEEGEGGQFALDGRSQLDGDVAVNP</sequence>
<dbReference type="EC" id="2.3.1.-" evidence="4"/>
<dbReference type="InterPro" id="IPR055140">
    <property type="entry name" value="Thiolase_C_2"/>
</dbReference>